<dbReference type="PRINTS" id="PR00463">
    <property type="entry name" value="EP450I"/>
</dbReference>
<dbReference type="RefSeq" id="WP_117432283.1">
    <property type="nucleotide sequence ID" value="NZ_PEDF01000080.1"/>
</dbReference>
<keyword evidence="3 4" id="KW-0479">Metal-binding</keyword>
<dbReference type="SUPFAM" id="SSF48264">
    <property type="entry name" value="Cytochrome P450"/>
    <property type="match status" value="1"/>
</dbReference>
<dbReference type="InterPro" id="IPR001128">
    <property type="entry name" value="Cyt_P450"/>
</dbReference>
<keyword evidence="3 4" id="KW-0349">Heme</keyword>
<dbReference type="Gene3D" id="1.10.630.10">
    <property type="entry name" value="Cytochrome P450"/>
    <property type="match status" value="1"/>
</dbReference>
<dbReference type="GO" id="GO:0004497">
    <property type="term" value="F:monooxygenase activity"/>
    <property type="evidence" value="ECO:0007669"/>
    <property type="project" value="UniProtKB-KW"/>
</dbReference>
<sequence>MTELVAAAAVPPAVRLPPEFRMPKALQAITYVALRRWLLLRLARRYGKVFSVNLPLYGHIVVVGDSLLAKQVLATSPEELGNIEPNLGRLFGPGSIFSLDGEEHRQRRRLLMPLFHGNLMKSYESIIEDETLREVANWPEGQSFPAMPAMAQITLGGILRALFGPECAELDELRRLVPPWVTLGLRIALLPRPRRDYGRYSPWARLAEMRHQCEIVIEKLIEAARTGSNLAERTDVLALMLRSCYDDGSAMSHNDIVDELLTMMAAGHETTAATLTWAFERLGRHPDVLAALVEEADRGGRALRQATILEVQRTRPAIDRVVRRVCSPYYRLGQWVLPQGYSVHLHIEQVQSDPEVFPDPERFDPHRHMGGKPSSLGWIPFGGGTRRCIGAALANLEIDVVLRTVLQHFTIEPNAAPDERWHNRGIAFTPKDGGQIVVHRRH</sequence>
<dbReference type="PANTHER" id="PTHR24305">
    <property type="entry name" value="CYTOCHROME P450"/>
    <property type="match status" value="1"/>
</dbReference>
<evidence type="ECO:0000256" key="2">
    <source>
        <dbReference type="ARBA" id="ARBA00010617"/>
    </source>
</evidence>
<dbReference type="AlphaFoldDB" id="A0A3E2MVZ7"/>
<keyword evidence="4 5" id="KW-0560">Oxidoreductase</keyword>
<evidence type="ECO:0000256" key="4">
    <source>
        <dbReference type="RuleBase" id="RU000461"/>
    </source>
</evidence>
<proteinExistence type="inferred from homology"/>
<name>A0A3E2MVZ7_MYCMR</name>
<evidence type="ECO:0000313" key="5">
    <source>
        <dbReference type="EMBL" id="RFZ41316.1"/>
    </source>
</evidence>
<organism evidence="5 6">
    <name type="scientific">Mycobacterium marinum</name>
    <dbReference type="NCBI Taxonomy" id="1781"/>
    <lineage>
        <taxon>Bacteria</taxon>
        <taxon>Bacillati</taxon>
        <taxon>Actinomycetota</taxon>
        <taxon>Actinomycetes</taxon>
        <taxon>Mycobacteriales</taxon>
        <taxon>Mycobacteriaceae</taxon>
        <taxon>Mycobacterium</taxon>
        <taxon>Mycobacterium ulcerans group</taxon>
    </lineage>
</organism>
<dbReference type="PRINTS" id="PR00385">
    <property type="entry name" value="P450"/>
</dbReference>
<dbReference type="GO" id="GO:0005506">
    <property type="term" value="F:iron ion binding"/>
    <property type="evidence" value="ECO:0007669"/>
    <property type="project" value="InterPro"/>
</dbReference>
<keyword evidence="4" id="KW-0503">Monooxygenase</keyword>
<reference evidence="5 6" key="1">
    <citation type="journal article" date="2018" name="Sci. Rep.">
        <title>Extensive genomic diversity among Mycobacterium marinum strains revealed by whole genome sequencing.</title>
        <authorList>
            <person name="Das S."/>
            <person name="Pettersson B.M."/>
            <person name="Behra P.R."/>
            <person name="Mallick A."/>
            <person name="Cheramie M."/>
            <person name="Ramesh M."/>
            <person name="Shirreff L."/>
            <person name="DuCote T."/>
            <person name="Dasgupta S."/>
            <person name="Ennis D.G."/>
            <person name="Kirsebom L.A."/>
        </authorList>
    </citation>
    <scope>NUCLEOTIDE SEQUENCE [LARGE SCALE GENOMIC DNA]</scope>
    <source>
        <strain evidence="5 6">Davis1</strain>
    </source>
</reference>
<comment type="cofactor">
    <cofactor evidence="1 3">
        <name>heme</name>
        <dbReference type="ChEBI" id="CHEBI:30413"/>
    </cofactor>
</comment>
<dbReference type="InterPro" id="IPR050121">
    <property type="entry name" value="Cytochrome_P450_monoxygenase"/>
</dbReference>
<dbReference type="InterPro" id="IPR036396">
    <property type="entry name" value="Cyt_P450_sf"/>
</dbReference>
<evidence type="ECO:0000256" key="3">
    <source>
        <dbReference type="PIRSR" id="PIRSR602401-1"/>
    </source>
</evidence>
<keyword evidence="3 4" id="KW-0408">Iron</keyword>
<dbReference type="GO" id="GO:0020037">
    <property type="term" value="F:heme binding"/>
    <property type="evidence" value="ECO:0007669"/>
    <property type="project" value="InterPro"/>
</dbReference>
<feature type="binding site" description="axial binding residue" evidence="3">
    <location>
        <position position="388"/>
    </location>
    <ligand>
        <name>heme</name>
        <dbReference type="ChEBI" id="CHEBI:30413"/>
    </ligand>
    <ligandPart>
        <name>Fe</name>
        <dbReference type="ChEBI" id="CHEBI:18248"/>
    </ligandPart>
</feature>
<dbReference type="Proteomes" id="UP000257451">
    <property type="component" value="Unassembled WGS sequence"/>
</dbReference>
<gene>
    <name evidence="5" type="primary">ptlI_2</name>
    <name evidence="5" type="ORF">DAVIS_02584</name>
</gene>
<protein>
    <submittedName>
        <fullName evidence="5">Pentalenene oxygenase</fullName>
        <ecNumber evidence="5">1.14.15.32</ecNumber>
    </submittedName>
</protein>
<evidence type="ECO:0000256" key="1">
    <source>
        <dbReference type="ARBA" id="ARBA00001971"/>
    </source>
</evidence>
<comment type="caution">
    <text evidence="5">The sequence shown here is derived from an EMBL/GenBank/DDBJ whole genome shotgun (WGS) entry which is preliminary data.</text>
</comment>
<comment type="similarity">
    <text evidence="2 4">Belongs to the cytochrome P450 family.</text>
</comment>
<dbReference type="InterPro" id="IPR002401">
    <property type="entry name" value="Cyt_P450_E_grp-I"/>
</dbReference>
<evidence type="ECO:0000313" key="6">
    <source>
        <dbReference type="Proteomes" id="UP000257451"/>
    </source>
</evidence>
<dbReference type="Pfam" id="PF00067">
    <property type="entry name" value="p450"/>
    <property type="match status" value="1"/>
</dbReference>
<dbReference type="EMBL" id="PEDF01000080">
    <property type="protein sequence ID" value="RFZ41316.1"/>
    <property type="molecule type" value="Genomic_DNA"/>
</dbReference>
<dbReference type="PROSITE" id="PS00086">
    <property type="entry name" value="CYTOCHROME_P450"/>
    <property type="match status" value="1"/>
</dbReference>
<dbReference type="InterPro" id="IPR017972">
    <property type="entry name" value="Cyt_P450_CS"/>
</dbReference>
<dbReference type="GO" id="GO:0016705">
    <property type="term" value="F:oxidoreductase activity, acting on paired donors, with incorporation or reduction of molecular oxygen"/>
    <property type="evidence" value="ECO:0007669"/>
    <property type="project" value="InterPro"/>
</dbReference>
<accession>A0A3E2MVZ7</accession>
<dbReference type="PANTHER" id="PTHR24305:SF166">
    <property type="entry name" value="CYTOCHROME P450 12A4, MITOCHONDRIAL-RELATED"/>
    <property type="match status" value="1"/>
</dbReference>
<dbReference type="CDD" id="cd11053">
    <property type="entry name" value="CYP110-like"/>
    <property type="match status" value="1"/>
</dbReference>
<dbReference type="EC" id="1.14.15.32" evidence="5"/>